<evidence type="ECO:0000256" key="4">
    <source>
        <dbReference type="ARBA" id="ARBA00023136"/>
    </source>
</evidence>
<dbReference type="InterPro" id="IPR050475">
    <property type="entry name" value="Prenyltransferase_related"/>
</dbReference>
<organism evidence="6">
    <name type="scientific">marine metagenome</name>
    <dbReference type="NCBI Taxonomy" id="408172"/>
    <lineage>
        <taxon>unclassified sequences</taxon>
        <taxon>metagenomes</taxon>
        <taxon>ecological metagenomes</taxon>
    </lineage>
</organism>
<keyword evidence="3 5" id="KW-1133">Transmembrane helix</keyword>
<evidence type="ECO:0000256" key="2">
    <source>
        <dbReference type="ARBA" id="ARBA00022692"/>
    </source>
</evidence>
<feature type="transmembrane region" description="Helical" evidence="5">
    <location>
        <begin position="12"/>
        <end position="29"/>
    </location>
</feature>
<accession>A0A382JH80</accession>
<protein>
    <recommendedName>
        <fullName evidence="7">Decaprenyl-phosphate phosphoribosyltransferase</fullName>
    </recommendedName>
</protein>
<feature type="transmembrane region" description="Helical" evidence="5">
    <location>
        <begin position="41"/>
        <end position="61"/>
    </location>
</feature>
<dbReference type="Gene3D" id="1.10.357.140">
    <property type="entry name" value="UbiA prenyltransferase"/>
    <property type="match status" value="1"/>
</dbReference>
<dbReference type="EMBL" id="UINC01074373">
    <property type="protein sequence ID" value="SVC11490.1"/>
    <property type="molecule type" value="Genomic_DNA"/>
</dbReference>
<dbReference type="GO" id="GO:0016765">
    <property type="term" value="F:transferase activity, transferring alkyl or aryl (other than methyl) groups"/>
    <property type="evidence" value="ECO:0007669"/>
    <property type="project" value="InterPro"/>
</dbReference>
<comment type="subcellular location">
    <subcellularLocation>
        <location evidence="1">Membrane</location>
        <topology evidence="1">Multi-pass membrane protein</topology>
    </subcellularLocation>
</comment>
<dbReference type="Pfam" id="PF01040">
    <property type="entry name" value="UbiA"/>
    <property type="match status" value="1"/>
</dbReference>
<reference evidence="6" key="1">
    <citation type="submission" date="2018-05" db="EMBL/GenBank/DDBJ databases">
        <authorList>
            <person name="Lanie J.A."/>
            <person name="Ng W.-L."/>
            <person name="Kazmierczak K.M."/>
            <person name="Andrzejewski T.M."/>
            <person name="Davidsen T.M."/>
            <person name="Wayne K.J."/>
            <person name="Tettelin H."/>
            <person name="Glass J.I."/>
            <person name="Rusch D."/>
            <person name="Podicherti R."/>
            <person name="Tsui H.-C.T."/>
            <person name="Winkler M.E."/>
        </authorList>
    </citation>
    <scope>NUCLEOTIDE SEQUENCE</scope>
</reference>
<sequence length="294" mass="32587">NLLQAIRPRQWVKNAIIYFAFIFTINERWDLSEWGESLELFGIATAAFLLFCLISSGTYLINDLIDAPQDRLHPLKRYRPIAAGLVSRRQATGTALGVFIGGIGMSFLLEFWFGVVVSVYLTLTLTYSIKLKQVAVVDVLVLSTGYVLRAVGGAVVIQVPISLWLYVVTSFGAMLIGFGKRRGELAGSEGMASLQRHVLNQYSKVLLNRLIALVSVGVFVTYLAYTLTASNLPDNRTMVITVPIMASGLYRYLLLLYRNNAGETPEEMFLTDKPLLITVILWLSTVVVVLVAAR</sequence>
<feature type="non-terminal residue" evidence="6">
    <location>
        <position position="1"/>
    </location>
</feature>
<feature type="transmembrane region" description="Helical" evidence="5">
    <location>
        <begin position="275"/>
        <end position="293"/>
    </location>
</feature>
<evidence type="ECO:0000256" key="1">
    <source>
        <dbReference type="ARBA" id="ARBA00004141"/>
    </source>
</evidence>
<dbReference type="InterPro" id="IPR000537">
    <property type="entry name" value="UbiA_prenyltransferase"/>
</dbReference>
<dbReference type="AlphaFoldDB" id="A0A382JH80"/>
<feature type="transmembrane region" description="Helical" evidence="5">
    <location>
        <begin position="237"/>
        <end position="254"/>
    </location>
</feature>
<dbReference type="CDD" id="cd13963">
    <property type="entry name" value="PT_UbiA_2"/>
    <property type="match status" value="1"/>
</dbReference>
<feature type="transmembrane region" description="Helical" evidence="5">
    <location>
        <begin position="206"/>
        <end position="225"/>
    </location>
</feature>
<feature type="transmembrane region" description="Helical" evidence="5">
    <location>
        <begin position="163"/>
        <end position="179"/>
    </location>
</feature>
<gene>
    <name evidence="6" type="ORF">METZ01_LOCUS264344</name>
</gene>
<evidence type="ECO:0008006" key="7">
    <source>
        <dbReference type="Google" id="ProtNLM"/>
    </source>
</evidence>
<evidence type="ECO:0000313" key="6">
    <source>
        <dbReference type="EMBL" id="SVC11490.1"/>
    </source>
</evidence>
<dbReference type="PANTHER" id="PTHR42723">
    <property type="entry name" value="CHLOROPHYLL SYNTHASE"/>
    <property type="match status" value="1"/>
</dbReference>
<dbReference type="PANTHER" id="PTHR42723:SF1">
    <property type="entry name" value="CHLOROPHYLL SYNTHASE, CHLOROPLASTIC"/>
    <property type="match status" value="1"/>
</dbReference>
<dbReference type="GO" id="GO:0016020">
    <property type="term" value="C:membrane"/>
    <property type="evidence" value="ECO:0007669"/>
    <property type="project" value="UniProtKB-SubCell"/>
</dbReference>
<keyword evidence="4 5" id="KW-0472">Membrane</keyword>
<evidence type="ECO:0000256" key="5">
    <source>
        <dbReference type="SAM" id="Phobius"/>
    </source>
</evidence>
<name>A0A382JH80_9ZZZZ</name>
<dbReference type="InterPro" id="IPR044878">
    <property type="entry name" value="UbiA_sf"/>
</dbReference>
<keyword evidence="2 5" id="KW-0812">Transmembrane</keyword>
<proteinExistence type="predicted"/>
<evidence type="ECO:0000256" key="3">
    <source>
        <dbReference type="ARBA" id="ARBA00022989"/>
    </source>
</evidence>